<evidence type="ECO:0000256" key="6">
    <source>
        <dbReference type="HAMAP-Rule" id="MF_01518"/>
    </source>
</evidence>
<dbReference type="EMBL" id="JAKEVZ010000015">
    <property type="protein sequence ID" value="MCF1752733.1"/>
    <property type="molecule type" value="Genomic_DNA"/>
</dbReference>
<dbReference type="CDD" id="cd01295">
    <property type="entry name" value="AdeC"/>
    <property type="match status" value="1"/>
</dbReference>
<dbReference type="NCBIfam" id="TIGR01178">
    <property type="entry name" value="ade"/>
    <property type="match status" value="1"/>
</dbReference>
<evidence type="ECO:0000256" key="4">
    <source>
        <dbReference type="ARBA" id="ARBA00023211"/>
    </source>
</evidence>
<evidence type="ECO:0000313" key="10">
    <source>
        <dbReference type="Proteomes" id="UP001201449"/>
    </source>
</evidence>
<comment type="cofactor">
    <cofactor evidence="6">
        <name>Mn(2+)</name>
        <dbReference type="ChEBI" id="CHEBI:29035"/>
    </cofactor>
</comment>
<sequence length="544" mass="59378">MHHRTIRGQLVDIPNRRIYAAEIKVENGSIRAIEPIADDKSLPFVMPGFIDAHVHVESSMLVPSEFARLAVVHGTVATVSDPHEIANVCGMEGVEFMIENGKQVPFHFHFGAPSCVPATTFETAGAEITANDIDDLLGREEIRYLAEMMNWPGTVNRDPEVMEKIRIAQKHGKPIDGHAPGLMGDLAAKYISAGISTDHECFTYEEALGKIKLGMKIIIREGSAAKNFEALIDLMDQYAEFLMFCSDDKHPDNLALGHINQLAARAVAKGKDLFDVLTATCLTPIRHYGLKVGQLQVNNPADFILVENLEQFKVLQTYIKGQLVAENGISLIKSVPVSAINNFHLGKKEPADFRILAKGSKIRVIEALDGQLVTPEKITEPKVLDGFAVSDPDRDILKMAVVNRYENSIPSLAFITNFGLKSGAIASSVGHDSHNIIVVGVDDESICRAVNLLVAAKGGISAVTGEKEMVLPLPVGGIMSDRDGYEVAGKYTALDQFAKSLGSRLQSPFMTLSFMALLVIPELKLSDKGLFDGKNFRFVDVFSE</sequence>
<dbReference type="InterPro" id="IPR032466">
    <property type="entry name" value="Metal_Hydrolase"/>
</dbReference>
<evidence type="ECO:0000256" key="3">
    <source>
        <dbReference type="ARBA" id="ARBA00022801"/>
    </source>
</evidence>
<protein>
    <recommendedName>
        <fullName evidence="2 6">Adenine deaminase</fullName>
        <shortName evidence="6">Adenase</shortName>
        <shortName evidence="6">Adenine aminase</shortName>
        <ecNumber evidence="2 6">3.5.4.2</ecNumber>
    </recommendedName>
</protein>
<dbReference type="PANTHER" id="PTHR11113:SF2">
    <property type="entry name" value="ADENINE DEAMINASE"/>
    <property type="match status" value="1"/>
</dbReference>
<keyword evidence="4 6" id="KW-0464">Manganese</keyword>
<proteinExistence type="inferred from homology"/>
<dbReference type="SUPFAM" id="SSF51556">
    <property type="entry name" value="Metallo-dependent hydrolases"/>
    <property type="match status" value="1"/>
</dbReference>
<evidence type="ECO:0000256" key="2">
    <source>
        <dbReference type="ARBA" id="ARBA00012782"/>
    </source>
</evidence>
<dbReference type="Proteomes" id="UP001201449">
    <property type="component" value="Unassembled WGS sequence"/>
</dbReference>
<dbReference type="HAMAP" id="MF_01518">
    <property type="entry name" value="Adenine_deamin"/>
    <property type="match status" value="1"/>
</dbReference>
<feature type="domain" description="Amidohydrolase-related" evidence="7">
    <location>
        <begin position="44"/>
        <end position="324"/>
    </location>
</feature>
<dbReference type="InterPro" id="IPR006680">
    <property type="entry name" value="Amidohydro-rel"/>
</dbReference>
<evidence type="ECO:0000259" key="8">
    <source>
        <dbReference type="Pfam" id="PF13382"/>
    </source>
</evidence>
<dbReference type="GO" id="GO:0000034">
    <property type="term" value="F:adenine deaminase activity"/>
    <property type="evidence" value="ECO:0007669"/>
    <property type="project" value="UniProtKB-EC"/>
</dbReference>
<accession>A0ABS9BXM0</accession>
<dbReference type="InterPro" id="IPR011059">
    <property type="entry name" value="Metal-dep_hydrolase_composite"/>
</dbReference>
<dbReference type="EC" id="3.5.4.2" evidence="2 6"/>
<dbReference type="PANTHER" id="PTHR11113">
    <property type="entry name" value="N-ACETYLGLUCOSAMINE-6-PHOSPHATE DEACETYLASE"/>
    <property type="match status" value="1"/>
</dbReference>
<evidence type="ECO:0000313" key="9">
    <source>
        <dbReference type="EMBL" id="MCF1752733.1"/>
    </source>
</evidence>
<dbReference type="Pfam" id="PF01979">
    <property type="entry name" value="Amidohydro_1"/>
    <property type="match status" value="1"/>
</dbReference>
<dbReference type="SUPFAM" id="SSF51338">
    <property type="entry name" value="Composite domain of metallo-dependent hydrolases"/>
    <property type="match status" value="1"/>
</dbReference>
<feature type="domain" description="Adenine deaminase C-terminal" evidence="8">
    <location>
        <begin position="371"/>
        <end position="536"/>
    </location>
</feature>
<dbReference type="InterPro" id="IPR006679">
    <property type="entry name" value="Adenine_deam"/>
</dbReference>
<reference evidence="9 10" key="1">
    <citation type="submission" date="2022-01" db="EMBL/GenBank/DDBJ databases">
        <title>Mariniradius saccharolyticus sp. nov., isolated from sediment of a river.</title>
        <authorList>
            <person name="Liu H."/>
        </authorList>
    </citation>
    <scope>NUCLEOTIDE SEQUENCE [LARGE SCALE GENOMIC DNA]</scope>
    <source>
        <strain evidence="9 10">RY-2</strain>
    </source>
</reference>
<name>A0ABS9BXM0_9BACT</name>
<dbReference type="Gene3D" id="3.20.20.140">
    <property type="entry name" value="Metal-dependent hydrolases"/>
    <property type="match status" value="1"/>
</dbReference>
<gene>
    <name evidence="6 9" type="primary">ade</name>
    <name evidence="9" type="ORF">L0U89_16870</name>
</gene>
<comment type="similarity">
    <text evidence="1 6">Belongs to the metallo-dependent hydrolases superfamily. Adenine deaminase family.</text>
</comment>
<comment type="catalytic activity">
    <reaction evidence="5 6">
        <text>adenine + H2O + H(+) = hypoxanthine + NH4(+)</text>
        <dbReference type="Rhea" id="RHEA:23688"/>
        <dbReference type="ChEBI" id="CHEBI:15377"/>
        <dbReference type="ChEBI" id="CHEBI:15378"/>
        <dbReference type="ChEBI" id="CHEBI:16708"/>
        <dbReference type="ChEBI" id="CHEBI:17368"/>
        <dbReference type="ChEBI" id="CHEBI:28938"/>
        <dbReference type="EC" id="3.5.4.2"/>
    </reaction>
</comment>
<keyword evidence="10" id="KW-1185">Reference proteome</keyword>
<evidence type="ECO:0000256" key="1">
    <source>
        <dbReference type="ARBA" id="ARBA00006773"/>
    </source>
</evidence>
<comment type="caution">
    <text evidence="9">The sequence shown here is derived from an EMBL/GenBank/DDBJ whole genome shotgun (WGS) entry which is preliminary data.</text>
</comment>
<dbReference type="Pfam" id="PF13382">
    <property type="entry name" value="Adenine_deam_C"/>
    <property type="match status" value="1"/>
</dbReference>
<keyword evidence="3 6" id="KW-0378">Hydrolase</keyword>
<evidence type="ECO:0000256" key="5">
    <source>
        <dbReference type="ARBA" id="ARBA00047720"/>
    </source>
</evidence>
<dbReference type="RefSeq" id="WP_234862589.1">
    <property type="nucleotide sequence ID" value="NZ_JAKEVZ010000015.1"/>
</dbReference>
<organism evidence="9 10">
    <name type="scientific">Mariniradius sediminis</name>
    <dbReference type="NCBI Taxonomy" id="2909237"/>
    <lineage>
        <taxon>Bacteria</taxon>
        <taxon>Pseudomonadati</taxon>
        <taxon>Bacteroidota</taxon>
        <taxon>Cytophagia</taxon>
        <taxon>Cytophagales</taxon>
        <taxon>Cyclobacteriaceae</taxon>
        <taxon>Mariniradius</taxon>
    </lineage>
</organism>
<dbReference type="InterPro" id="IPR026912">
    <property type="entry name" value="Adenine_deam_C"/>
</dbReference>
<evidence type="ECO:0000259" key="7">
    <source>
        <dbReference type="Pfam" id="PF01979"/>
    </source>
</evidence>